<dbReference type="Proteomes" id="UP001529510">
    <property type="component" value="Unassembled WGS sequence"/>
</dbReference>
<proteinExistence type="predicted"/>
<evidence type="ECO:0000313" key="1">
    <source>
        <dbReference type="EMBL" id="KAL0178958.1"/>
    </source>
</evidence>
<dbReference type="EMBL" id="JAMKFB020000012">
    <property type="protein sequence ID" value="KAL0178958.1"/>
    <property type="molecule type" value="Genomic_DNA"/>
</dbReference>
<sequence length="69" mass="7867">IDPCYTYISLDEPWRATDSYYNYGMCDYNVEWNGCHCGSTALIHSWKMEWSPVRSVSPGEAAVITNPTL</sequence>
<keyword evidence="2" id="KW-1185">Reference proteome</keyword>
<evidence type="ECO:0000313" key="2">
    <source>
        <dbReference type="Proteomes" id="UP001529510"/>
    </source>
</evidence>
<dbReference type="AlphaFoldDB" id="A0ABD0PY41"/>
<name>A0ABD0PY41_CIRMR</name>
<comment type="caution">
    <text evidence="1">The sequence shown here is derived from an EMBL/GenBank/DDBJ whole genome shotgun (WGS) entry which is preliminary data.</text>
</comment>
<feature type="non-terminal residue" evidence="1">
    <location>
        <position position="1"/>
    </location>
</feature>
<reference evidence="1 2" key="1">
    <citation type="submission" date="2024-05" db="EMBL/GenBank/DDBJ databases">
        <title>Genome sequencing and assembly of Indian major carp, Cirrhinus mrigala (Hamilton, 1822).</title>
        <authorList>
            <person name="Mohindra V."/>
            <person name="Chowdhury L.M."/>
            <person name="Lal K."/>
            <person name="Jena J.K."/>
        </authorList>
    </citation>
    <scope>NUCLEOTIDE SEQUENCE [LARGE SCALE GENOMIC DNA]</scope>
    <source>
        <strain evidence="1">CM1030</strain>
        <tissue evidence="1">Blood</tissue>
    </source>
</reference>
<protein>
    <submittedName>
        <fullName evidence="1">Uncharacterized protein</fullName>
    </submittedName>
</protein>
<organism evidence="1 2">
    <name type="scientific">Cirrhinus mrigala</name>
    <name type="common">Mrigala</name>
    <dbReference type="NCBI Taxonomy" id="683832"/>
    <lineage>
        <taxon>Eukaryota</taxon>
        <taxon>Metazoa</taxon>
        <taxon>Chordata</taxon>
        <taxon>Craniata</taxon>
        <taxon>Vertebrata</taxon>
        <taxon>Euteleostomi</taxon>
        <taxon>Actinopterygii</taxon>
        <taxon>Neopterygii</taxon>
        <taxon>Teleostei</taxon>
        <taxon>Ostariophysi</taxon>
        <taxon>Cypriniformes</taxon>
        <taxon>Cyprinidae</taxon>
        <taxon>Labeoninae</taxon>
        <taxon>Labeonini</taxon>
        <taxon>Cirrhinus</taxon>
    </lineage>
</organism>
<gene>
    <name evidence="1" type="ORF">M9458_024400</name>
</gene>
<accession>A0ABD0PY41</accession>